<gene>
    <name evidence="3" type="ORF">B1813_09775</name>
</gene>
<keyword evidence="2" id="KW-0472">Membrane</keyword>
<proteinExistence type="predicted"/>
<organism evidence="3 4">
    <name type="scientific">Saccharomonospora piscinae</name>
    <dbReference type="NCBI Taxonomy" id="687388"/>
    <lineage>
        <taxon>Bacteria</taxon>
        <taxon>Bacillati</taxon>
        <taxon>Actinomycetota</taxon>
        <taxon>Actinomycetes</taxon>
        <taxon>Pseudonocardiales</taxon>
        <taxon>Pseudonocardiaceae</taxon>
        <taxon>Saccharomonospora</taxon>
    </lineage>
</organism>
<evidence type="ECO:0000256" key="1">
    <source>
        <dbReference type="SAM" id="MobiDB-lite"/>
    </source>
</evidence>
<dbReference type="AlphaFoldDB" id="A0A1V9A5W3"/>
<dbReference type="RefSeq" id="WP_024874969.1">
    <property type="nucleotide sequence ID" value="NZ_AZUM01000002.1"/>
</dbReference>
<keyword evidence="2" id="KW-1133">Transmembrane helix</keyword>
<name>A0A1V9A5W3_SACPI</name>
<keyword evidence="2" id="KW-0812">Transmembrane</keyword>
<protein>
    <submittedName>
        <fullName evidence="3">Uncharacterized protein</fullName>
    </submittedName>
</protein>
<dbReference type="OrthoDB" id="3556576at2"/>
<evidence type="ECO:0000313" key="4">
    <source>
        <dbReference type="Proteomes" id="UP000192591"/>
    </source>
</evidence>
<dbReference type="Proteomes" id="UP000192591">
    <property type="component" value="Unassembled WGS sequence"/>
</dbReference>
<reference evidence="3 4" key="1">
    <citation type="submission" date="2017-02" db="EMBL/GenBank/DDBJ databases">
        <title>Draft genome of Saccharomonospora sp. 154.</title>
        <authorList>
            <person name="Alonso-Carmona G.S."/>
            <person name="De La Haba R."/>
            <person name="Vera-Gargallo B."/>
            <person name="Sandoval-Trujillo A.H."/>
            <person name="Ramirez-Duran N."/>
            <person name="Ventosa A."/>
        </authorList>
    </citation>
    <scope>NUCLEOTIDE SEQUENCE [LARGE SCALE GENOMIC DNA]</scope>
    <source>
        <strain evidence="3 4">LRS4.154</strain>
    </source>
</reference>
<comment type="caution">
    <text evidence="3">The sequence shown here is derived from an EMBL/GenBank/DDBJ whole genome shotgun (WGS) entry which is preliminary data.</text>
</comment>
<feature type="compositionally biased region" description="Polar residues" evidence="1">
    <location>
        <begin position="80"/>
        <end position="90"/>
    </location>
</feature>
<feature type="region of interest" description="Disordered" evidence="1">
    <location>
        <begin position="67"/>
        <end position="90"/>
    </location>
</feature>
<sequence length="90" mass="8902">MGTARTSDGPRSAGVMPLLAGVVSALALTGAAVYTVTEAQCDSGHYLTGGQHATLVGSCVTGAELEEAGVGADRDRPGTTADTSPSNLRP</sequence>
<accession>A0A1V9A5W3</accession>
<evidence type="ECO:0000256" key="2">
    <source>
        <dbReference type="SAM" id="Phobius"/>
    </source>
</evidence>
<evidence type="ECO:0000313" key="3">
    <source>
        <dbReference type="EMBL" id="OQO92473.1"/>
    </source>
</evidence>
<dbReference type="EMBL" id="MWIH01000005">
    <property type="protein sequence ID" value="OQO92473.1"/>
    <property type="molecule type" value="Genomic_DNA"/>
</dbReference>
<feature type="transmembrane region" description="Helical" evidence="2">
    <location>
        <begin position="12"/>
        <end position="34"/>
    </location>
</feature>
<keyword evidence="4" id="KW-1185">Reference proteome</keyword>